<evidence type="ECO:0000256" key="4">
    <source>
        <dbReference type="ARBA" id="ARBA00022729"/>
    </source>
</evidence>
<reference evidence="11 12" key="1">
    <citation type="submission" date="2016-06" db="EMBL/GenBank/DDBJ databases">
        <authorList>
            <person name="Kjaerup R.B."/>
            <person name="Dalgaard T.S."/>
            <person name="Juul-Madsen H.R."/>
        </authorList>
    </citation>
    <scope>NUCLEOTIDE SEQUENCE [LARGE SCALE GENOMIC DNA]</scope>
    <source>
        <strain evidence="11 12">E152</strain>
    </source>
</reference>
<keyword evidence="6" id="KW-0449">Lipoprotein</keyword>
<evidence type="ECO:0000313" key="12">
    <source>
        <dbReference type="Proteomes" id="UP000092389"/>
    </source>
</evidence>
<dbReference type="GO" id="GO:0035435">
    <property type="term" value="P:phosphate ion transmembrane transport"/>
    <property type="evidence" value="ECO:0007669"/>
    <property type="project" value="InterPro"/>
</dbReference>
<keyword evidence="4 9" id="KW-0732">Signal</keyword>
<evidence type="ECO:0000313" key="11">
    <source>
        <dbReference type="EMBL" id="OBH66440.1"/>
    </source>
</evidence>
<dbReference type="InterPro" id="IPR024370">
    <property type="entry name" value="PBP_domain"/>
</dbReference>
<evidence type="ECO:0000259" key="10">
    <source>
        <dbReference type="Pfam" id="PF12849"/>
    </source>
</evidence>
<feature type="compositionally biased region" description="Low complexity" evidence="8">
    <location>
        <begin position="35"/>
        <end position="49"/>
    </location>
</feature>
<evidence type="ECO:0000256" key="9">
    <source>
        <dbReference type="SAM" id="SignalP"/>
    </source>
</evidence>
<feature type="domain" description="PBP" evidence="10">
    <location>
        <begin position="43"/>
        <end position="342"/>
    </location>
</feature>
<dbReference type="GO" id="GO:0042301">
    <property type="term" value="F:phosphate ion binding"/>
    <property type="evidence" value="ECO:0007669"/>
    <property type="project" value="InterPro"/>
</dbReference>
<feature type="region of interest" description="Disordered" evidence="8">
    <location>
        <begin position="29"/>
        <end position="49"/>
    </location>
</feature>
<evidence type="ECO:0000256" key="3">
    <source>
        <dbReference type="ARBA" id="ARBA00022592"/>
    </source>
</evidence>
<dbReference type="Pfam" id="PF12849">
    <property type="entry name" value="PBP_like_2"/>
    <property type="match status" value="1"/>
</dbReference>
<feature type="chain" id="PRO_5039669244" description="Phosphate-binding protein" evidence="9">
    <location>
        <begin position="22"/>
        <end position="374"/>
    </location>
</feature>
<dbReference type="InterPro" id="IPR005673">
    <property type="entry name" value="ABC_phos-bd_PstS"/>
</dbReference>
<comment type="similarity">
    <text evidence="1 7">Belongs to the PstS family.</text>
</comment>
<evidence type="ECO:0000256" key="7">
    <source>
        <dbReference type="PIRNR" id="PIRNR002756"/>
    </source>
</evidence>
<proteinExistence type="inferred from homology"/>
<keyword evidence="3 7" id="KW-0592">Phosphate transport</keyword>
<keyword evidence="2 7" id="KW-0813">Transport</keyword>
<name>A0A1A2SQR3_MYCNT</name>
<dbReference type="PROSITE" id="PS51257">
    <property type="entry name" value="PROKAR_LIPOPROTEIN"/>
    <property type="match status" value="1"/>
</dbReference>
<comment type="caution">
    <text evidence="11">The sequence shown here is derived from an EMBL/GenBank/DDBJ whole genome shotgun (WGS) entry which is preliminary data.</text>
</comment>
<dbReference type="PIRSF" id="PIRSF002756">
    <property type="entry name" value="PstS"/>
    <property type="match status" value="1"/>
</dbReference>
<dbReference type="Proteomes" id="UP000092389">
    <property type="component" value="Unassembled WGS sequence"/>
</dbReference>
<dbReference type="SUPFAM" id="SSF53850">
    <property type="entry name" value="Periplasmic binding protein-like II"/>
    <property type="match status" value="1"/>
</dbReference>
<dbReference type="EMBL" id="LZJU01000200">
    <property type="protein sequence ID" value="OBH66440.1"/>
    <property type="molecule type" value="Genomic_DNA"/>
</dbReference>
<sequence>MRNRLRILLALSATVPLVMLAAACASNKPGGQSSPGANNGNPATAPATNNLTLTETGATELYPLMNQWVSAYHSKYPNITITTGATGSGAGISQAAARAVDIGASGAYLSEGDMKAHKGLMNIALAISAEQVNYNLPGLNEHLKLNGKILGAMYQGKIKTWNDPQIAALNPGVNLPATPVVPLHRSDGAGDTFVFTQYLSKQDPDGWGKSPGFGTTVDFPAVPGALGENGAGGMVTGCADTPGCVAYIGSSYLDQATQKGLGEAQLGNASGNYLLPDAHGVQAEATGFAAQTPANQAISLINGPAADGYPIVYYEYAVVYNNQKDAATAQTLQAFLHWAVTDGSNASFLNPVHFQPLPASLVKSSDAQIAQISS</sequence>
<dbReference type="PANTHER" id="PTHR42996">
    <property type="entry name" value="PHOSPHATE-BINDING PROTEIN PSTS"/>
    <property type="match status" value="1"/>
</dbReference>
<dbReference type="NCBIfam" id="TIGR00975">
    <property type="entry name" value="3a0107s03"/>
    <property type="match status" value="1"/>
</dbReference>
<evidence type="ECO:0000256" key="1">
    <source>
        <dbReference type="ARBA" id="ARBA00008725"/>
    </source>
</evidence>
<gene>
    <name evidence="11" type="ORF">A5683_10745</name>
</gene>
<evidence type="ECO:0000256" key="5">
    <source>
        <dbReference type="ARBA" id="ARBA00023139"/>
    </source>
</evidence>
<evidence type="ECO:0000256" key="2">
    <source>
        <dbReference type="ARBA" id="ARBA00022448"/>
    </source>
</evidence>
<dbReference type="Gene3D" id="3.40.190.10">
    <property type="entry name" value="Periplasmic binding protein-like II"/>
    <property type="match status" value="2"/>
</dbReference>
<evidence type="ECO:0000256" key="8">
    <source>
        <dbReference type="SAM" id="MobiDB-lite"/>
    </source>
</evidence>
<protein>
    <recommendedName>
        <fullName evidence="7">Phosphate-binding protein</fullName>
    </recommendedName>
</protein>
<keyword evidence="5" id="KW-0564">Palmitate</keyword>
<evidence type="ECO:0000256" key="6">
    <source>
        <dbReference type="ARBA" id="ARBA00023288"/>
    </source>
</evidence>
<dbReference type="AlphaFoldDB" id="A0A1A2SQR3"/>
<dbReference type="PANTHER" id="PTHR42996:SF1">
    <property type="entry name" value="PHOSPHATE-BINDING PROTEIN PSTS"/>
    <property type="match status" value="1"/>
</dbReference>
<accession>A0A1A2SQR3</accession>
<dbReference type="GO" id="GO:0043190">
    <property type="term" value="C:ATP-binding cassette (ABC) transporter complex"/>
    <property type="evidence" value="ECO:0007669"/>
    <property type="project" value="InterPro"/>
</dbReference>
<organism evidence="11 12">
    <name type="scientific">Mycobacterium mantenii</name>
    <dbReference type="NCBI Taxonomy" id="560555"/>
    <lineage>
        <taxon>Bacteria</taxon>
        <taxon>Bacillati</taxon>
        <taxon>Actinomycetota</taxon>
        <taxon>Actinomycetes</taxon>
        <taxon>Mycobacteriales</taxon>
        <taxon>Mycobacteriaceae</taxon>
        <taxon>Mycobacterium</taxon>
        <taxon>Mycobacterium avium complex (MAC)</taxon>
    </lineage>
</organism>
<feature type="signal peptide" evidence="9">
    <location>
        <begin position="1"/>
        <end position="21"/>
    </location>
</feature>
<dbReference type="InterPro" id="IPR050962">
    <property type="entry name" value="Phosphate-bind_PstS"/>
</dbReference>